<dbReference type="PANTHER" id="PTHR43434:SF19">
    <property type="entry name" value="PHOSPHONOACETALDEHYDE HYDROLASE"/>
    <property type="match status" value="1"/>
</dbReference>
<evidence type="ECO:0000313" key="1">
    <source>
        <dbReference type="EMBL" id="AIG74958.1"/>
    </source>
</evidence>
<dbReference type="GO" id="GO:0005829">
    <property type="term" value="C:cytosol"/>
    <property type="evidence" value="ECO:0007669"/>
    <property type="project" value="TreeGrafter"/>
</dbReference>
<dbReference type="Pfam" id="PF13242">
    <property type="entry name" value="Hydrolase_like"/>
    <property type="match status" value="1"/>
</dbReference>
<organism evidence="1 2">
    <name type="scientific">Amycolatopsis japonica</name>
    <dbReference type="NCBI Taxonomy" id="208439"/>
    <lineage>
        <taxon>Bacteria</taxon>
        <taxon>Bacillati</taxon>
        <taxon>Actinomycetota</taxon>
        <taxon>Actinomycetes</taxon>
        <taxon>Pseudonocardiales</taxon>
        <taxon>Pseudonocardiaceae</taxon>
        <taxon>Amycolatopsis</taxon>
        <taxon>Amycolatopsis japonica group</taxon>
    </lineage>
</organism>
<dbReference type="InterPro" id="IPR023214">
    <property type="entry name" value="HAD_sf"/>
</dbReference>
<dbReference type="Gene3D" id="3.40.50.1000">
    <property type="entry name" value="HAD superfamily/HAD-like"/>
    <property type="match status" value="1"/>
</dbReference>
<dbReference type="HOGENOM" id="CLU_045011_18_0_11"/>
<dbReference type="KEGG" id="aja:AJAP_10305"/>
<dbReference type="Gene3D" id="1.10.150.240">
    <property type="entry name" value="Putative phosphatase, domain 2"/>
    <property type="match status" value="1"/>
</dbReference>
<dbReference type="Proteomes" id="UP000028492">
    <property type="component" value="Chromosome"/>
</dbReference>
<proteinExistence type="predicted"/>
<dbReference type="SUPFAM" id="SSF56784">
    <property type="entry name" value="HAD-like"/>
    <property type="match status" value="1"/>
</dbReference>
<accession>A0A075UPN0</accession>
<dbReference type="InterPro" id="IPR050155">
    <property type="entry name" value="HAD-like_hydrolase_sf"/>
</dbReference>
<gene>
    <name evidence="1" type="ORF">AJAP_10305</name>
</gene>
<dbReference type="GO" id="GO:0008967">
    <property type="term" value="F:phosphoglycolate phosphatase activity"/>
    <property type="evidence" value="ECO:0007669"/>
    <property type="project" value="TreeGrafter"/>
</dbReference>
<keyword evidence="2" id="KW-1185">Reference proteome</keyword>
<evidence type="ECO:0008006" key="3">
    <source>
        <dbReference type="Google" id="ProtNLM"/>
    </source>
</evidence>
<evidence type="ECO:0000313" key="2">
    <source>
        <dbReference type="Proteomes" id="UP000028492"/>
    </source>
</evidence>
<dbReference type="eggNOG" id="COG0546">
    <property type="taxonomic scope" value="Bacteria"/>
</dbReference>
<dbReference type="PANTHER" id="PTHR43434">
    <property type="entry name" value="PHOSPHOGLYCOLATE PHOSPHATASE"/>
    <property type="match status" value="1"/>
</dbReference>
<dbReference type="GO" id="GO:0006281">
    <property type="term" value="P:DNA repair"/>
    <property type="evidence" value="ECO:0007669"/>
    <property type="project" value="TreeGrafter"/>
</dbReference>
<dbReference type="EMBL" id="CP008953">
    <property type="protein sequence ID" value="AIG74958.1"/>
    <property type="molecule type" value="Genomic_DNA"/>
</dbReference>
<dbReference type="InterPro" id="IPR036412">
    <property type="entry name" value="HAD-like_sf"/>
</dbReference>
<dbReference type="SFLD" id="SFLDS00003">
    <property type="entry name" value="Haloacid_Dehalogenase"/>
    <property type="match status" value="1"/>
</dbReference>
<sequence length="245" mass="25393">MNKLTGTVDRVTTPHRLVLWDIDQTLVDLRGVGAAWYTTALAEVAGVELRALPNFGGRTERAISADILTSHGVEPTEENVRKLWLALIAVSESHAPTLSSSGRALPGAKEALNAFATHGGIVQTLVTGNLPEISVHKLTAFELHEHVDFEIGGYGSLSAHRPDLVPAAVGHASAKHGTEFAPESVVVIGDTPDDVRAALDNGAVAVAVATGQFSAEELADAGAHTVLGDLSDLVAVRAAVLGGAN</sequence>
<dbReference type="InterPro" id="IPR023198">
    <property type="entry name" value="PGP-like_dom2"/>
</dbReference>
<dbReference type="SFLD" id="SFLDG01129">
    <property type="entry name" value="C1.5:_HAD__Beta-PGM__Phosphata"/>
    <property type="match status" value="1"/>
</dbReference>
<dbReference type="STRING" id="208439.AJAP_10305"/>
<dbReference type="AlphaFoldDB" id="A0A075UPN0"/>
<protein>
    <recommendedName>
        <fullName evidence="3">Haloacid dehalogenase</fullName>
    </recommendedName>
</protein>
<name>A0A075UPN0_9PSEU</name>
<reference evidence="1 2" key="1">
    <citation type="journal article" date="2014" name="J. Biotechnol.">
        <title>Complete genome sequence of the actinobacterium Amycolatopsis japonica MG417-CF17(T) (=DSM 44213T) producing (S,S)-N,N'-ethylenediaminedisuccinic acid.</title>
        <authorList>
            <person name="Stegmann E."/>
            <person name="Albersmeier A."/>
            <person name="Spohn M."/>
            <person name="Gert H."/>
            <person name="Weber T."/>
            <person name="Wohlleben W."/>
            <person name="Kalinowski J."/>
            <person name="Ruckert C."/>
        </authorList>
    </citation>
    <scope>NUCLEOTIDE SEQUENCE [LARGE SCALE GENOMIC DNA]</scope>
    <source>
        <strain evidence="2">MG417-CF17 (DSM 44213)</strain>
    </source>
</reference>